<dbReference type="GO" id="GO:0016787">
    <property type="term" value="F:hydrolase activity"/>
    <property type="evidence" value="ECO:0007669"/>
    <property type="project" value="UniProtKB-KW"/>
</dbReference>
<feature type="transmembrane region" description="Helical" evidence="1">
    <location>
        <begin position="12"/>
        <end position="34"/>
    </location>
</feature>
<evidence type="ECO:0000313" key="3">
    <source>
        <dbReference type="Proteomes" id="UP001470288"/>
    </source>
</evidence>
<name>A0ABV1HXH7_9FIRM</name>
<dbReference type="SUPFAM" id="SSF52266">
    <property type="entry name" value="SGNH hydrolase"/>
    <property type="match status" value="1"/>
</dbReference>
<dbReference type="EMBL" id="JBBMFC010000003">
    <property type="protein sequence ID" value="MEQ2577637.1"/>
    <property type="molecule type" value="Genomic_DNA"/>
</dbReference>
<keyword evidence="2" id="KW-0378">Hydrolase</keyword>
<evidence type="ECO:0000313" key="2">
    <source>
        <dbReference type="EMBL" id="MEQ2577637.1"/>
    </source>
</evidence>
<dbReference type="RefSeq" id="WP_349143648.1">
    <property type="nucleotide sequence ID" value="NZ_JBBMFC010000003.1"/>
</dbReference>
<dbReference type="EC" id="3.1.-.-" evidence="2"/>
<protein>
    <submittedName>
        <fullName evidence="2">SGNH/GDSL hydrolase family protein</fullName>
        <ecNumber evidence="2">3.1.-.-</ecNumber>
    </submittedName>
</protein>
<gene>
    <name evidence="2" type="ORF">WMO62_02120</name>
</gene>
<keyword evidence="1" id="KW-0472">Membrane</keyword>
<keyword evidence="3" id="KW-1185">Reference proteome</keyword>
<comment type="caution">
    <text evidence="2">The sequence shown here is derived from an EMBL/GenBank/DDBJ whole genome shotgun (WGS) entry which is preliminary data.</text>
</comment>
<evidence type="ECO:0000256" key="1">
    <source>
        <dbReference type="SAM" id="Phobius"/>
    </source>
</evidence>
<dbReference type="InterPro" id="IPR036514">
    <property type="entry name" value="SGNH_hydro_sf"/>
</dbReference>
<organism evidence="2 3">
    <name type="scientific">Hominiventricola aquisgranensis</name>
    <dbReference type="NCBI Taxonomy" id="3133164"/>
    <lineage>
        <taxon>Bacteria</taxon>
        <taxon>Bacillati</taxon>
        <taxon>Bacillota</taxon>
        <taxon>Clostridia</taxon>
        <taxon>Lachnospirales</taxon>
        <taxon>Lachnospiraceae</taxon>
        <taxon>Hominiventricola</taxon>
    </lineage>
</organism>
<keyword evidence="1" id="KW-0812">Transmembrane</keyword>
<sequence length="407" mass="45766">MKRLEREKVIRGAYRSAILALTICCVFLGAVLVVHELAREYEVKKLNAKLDAKGVVQNDEGLYSSVQLFLPEEIYVASGVTIELYNNQISSLGTRIEDYNVKWTCAVGKNMQRKFSITGTDDLEGDYPLIFTIFDDNGAQVATASTTLKIVEDLPEEKKSFSLLTIGDSLSCNTATYERLNELTDNKIIYMGTRGVGGSLTEARRGFSAANYLTDAPYTMEEPHEKVQPFYNEKTGNFDWKYYTEKTGFHPDAVELFLGTNGLAEDPTENGDNIVAIVKDIHETDPTLPIYLVHTIYPANQDGIGSWNNKGQALYGDRYKYDEDQKVFHLMTYLEETLKDENYLYFVPASICHDSANNFDTEEVPVNPHSDEMMEVPTDAVHPGRAGYEQIADCLYSVICGTKAKWE</sequence>
<proteinExistence type="predicted"/>
<accession>A0ABV1HXH7</accession>
<dbReference type="Proteomes" id="UP001470288">
    <property type="component" value="Unassembled WGS sequence"/>
</dbReference>
<reference evidence="2 3" key="1">
    <citation type="submission" date="2024-03" db="EMBL/GenBank/DDBJ databases">
        <title>Human intestinal bacterial collection.</title>
        <authorList>
            <person name="Pauvert C."/>
            <person name="Hitch T.C.A."/>
            <person name="Clavel T."/>
        </authorList>
    </citation>
    <scope>NUCLEOTIDE SEQUENCE [LARGE SCALE GENOMIC DNA]</scope>
    <source>
        <strain evidence="2 3">CLA-AA-H78B</strain>
    </source>
</reference>
<keyword evidence="1" id="KW-1133">Transmembrane helix</keyword>
<dbReference type="Gene3D" id="3.40.50.1110">
    <property type="entry name" value="SGNH hydrolase"/>
    <property type="match status" value="1"/>
</dbReference>